<dbReference type="EC" id="2.7.9.3" evidence="9"/>
<sequence length="345" mass="34714">MPVAARRLTEFSHGGGCACKLAPGRLADVLARITPPSHPDLLVGTETGDDAAVWRLDADRALVATTDFFTPIVDDARTWGRIAAVNAVSDVYAMGGRPLFALNLVAWPSDDLPEELLAEVLAGGADAGAECGFAVVGGHSIDDPEPKYGLAVVGEVHPDRVLTNTGLRDGDALVLTKPLGVGIVSSAVKGGVAPADVAAAAVASMTTPNAAASVAALASGATGCTDVTGFGLLGHLKKMAAASGVDATVDVDAVPVVEGARELLESGVVPGGTRRNRDWTADVVDAGERSEHERLLLADAQTSGGLLFGAAPGAAAEAVAALQEQGLRAAVVGRVTAGTGLIRLT</sequence>
<dbReference type="GO" id="GO:0004756">
    <property type="term" value="F:selenide, water dikinase activity"/>
    <property type="evidence" value="ECO:0007669"/>
    <property type="project" value="UniProtKB-UniRule"/>
</dbReference>
<dbReference type="InterPro" id="IPR036676">
    <property type="entry name" value="PurM-like_C_sf"/>
</dbReference>
<dbReference type="PANTHER" id="PTHR10256:SF0">
    <property type="entry name" value="INACTIVE SELENIDE, WATER DIKINASE-LIKE PROTEIN-RELATED"/>
    <property type="match status" value="1"/>
</dbReference>
<gene>
    <name evidence="9 12" type="primary">selD</name>
    <name evidence="12" type="ORF">PSU4_14490</name>
</gene>
<comment type="similarity">
    <text evidence="1 9">Belongs to the selenophosphate synthase 1 family. Class I subfamily.</text>
</comment>
<feature type="domain" description="PurM-like C-terminal" evidence="11">
    <location>
        <begin position="168"/>
        <end position="340"/>
    </location>
</feature>
<dbReference type="PIRSF" id="PIRSF036407">
    <property type="entry name" value="Selenphspht_syn"/>
    <property type="match status" value="1"/>
</dbReference>
<evidence type="ECO:0000256" key="9">
    <source>
        <dbReference type="HAMAP-Rule" id="MF_00625"/>
    </source>
</evidence>
<evidence type="ECO:0000256" key="4">
    <source>
        <dbReference type="ARBA" id="ARBA00022741"/>
    </source>
</evidence>
<dbReference type="SUPFAM" id="SSF56042">
    <property type="entry name" value="PurM C-terminal domain-like"/>
    <property type="match status" value="1"/>
</dbReference>
<comment type="catalytic activity">
    <reaction evidence="9">
        <text>hydrogenselenide + ATP + H2O = selenophosphate + AMP + phosphate + 2 H(+)</text>
        <dbReference type="Rhea" id="RHEA:18737"/>
        <dbReference type="ChEBI" id="CHEBI:15377"/>
        <dbReference type="ChEBI" id="CHEBI:15378"/>
        <dbReference type="ChEBI" id="CHEBI:16144"/>
        <dbReference type="ChEBI" id="CHEBI:29317"/>
        <dbReference type="ChEBI" id="CHEBI:30616"/>
        <dbReference type="ChEBI" id="CHEBI:43474"/>
        <dbReference type="ChEBI" id="CHEBI:456215"/>
        <dbReference type="EC" id="2.7.9.3"/>
    </reaction>
</comment>
<dbReference type="Gene3D" id="3.90.650.10">
    <property type="entry name" value="PurM-like C-terminal domain"/>
    <property type="match status" value="1"/>
</dbReference>
<evidence type="ECO:0000256" key="7">
    <source>
        <dbReference type="ARBA" id="ARBA00022842"/>
    </source>
</evidence>
<dbReference type="NCBIfam" id="NF002098">
    <property type="entry name" value="PRK00943.1"/>
    <property type="match status" value="1"/>
</dbReference>
<keyword evidence="3 9" id="KW-0479">Metal-binding</keyword>
<feature type="binding site" description="in other chain" evidence="9">
    <location>
        <position position="67"/>
    </location>
    <ligand>
        <name>ATP</name>
        <dbReference type="ChEBI" id="CHEBI:30616"/>
        <note>ligand shared between dimeric partners</note>
    </ligand>
</feature>
<dbReference type="EMBL" id="BJVJ01000009">
    <property type="protein sequence ID" value="GEL22495.1"/>
    <property type="molecule type" value="Genomic_DNA"/>
</dbReference>
<dbReference type="GO" id="GO:0005737">
    <property type="term" value="C:cytoplasm"/>
    <property type="evidence" value="ECO:0007669"/>
    <property type="project" value="TreeGrafter"/>
</dbReference>
<feature type="binding site" description="in other chain" evidence="9">
    <location>
        <position position="20"/>
    </location>
    <ligand>
        <name>ATP</name>
        <dbReference type="ChEBI" id="CHEBI:30616"/>
        <note>ligand shared between dimeric partners</note>
    </ligand>
</feature>
<keyword evidence="5 9" id="KW-0418">Kinase</keyword>
<dbReference type="RefSeq" id="WP_147103859.1">
    <property type="nucleotide sequence ID" value="NZ_BJVJ01000009.1"/>
</dbReference>
<dbReference type="InterPro" id="IPR036921">
    <property type="entry name" value="PurM-like_N_sf"/>
</dbReference>
<evidence type="ECO:0000259" key="10">
    <source>
        <dbReference type="Pfam" id="PF00586"/>
    </source>
</evidence>
<evidence type="ECO:0000256" key="5">
    <source>
        <dbReference type="ARBA" id="ARBA00022777"/>
    </source>
</evidence>
<comment type="function">
    <text evidence="9">Synthesizes selenophosphate from selenide and ATP.</text>
</comment>
<evidence type="ECO:0000256" key="8">
    <source>
        <dbReference type="ARBA" id="ARBA00023266"/>
    </source>
</evidence>
<feature type="binding site" evidence="9">
    <location>
        <position position="90"/>
    </location>
    <ligand>
        <name>Mg(2+)</name>
        <dbReference type="ChEBI" id="CHEBI:18420"/>
    </ligand>
</feature>
<proteinExistence type="inferred from homology"/>
<protein>
    <recommendedName>
        <fullName evidence="9">Selenide, water dikinase</fullName>
        <ecNumber evidence="9">2.7.9.3</ecNumber>
    </recommendedName>
    <alternativeName>
        <fullName evidence="9">Selenium donor protein</fullName>
    </alternativeName>
    <alternativeName>
        <fullName evidence="9">Selenophosphate synthase</fullName>
    </alternativeName>
</protein>
<feature type="binding site" evidence="9">
    <location>
        <begin position="138"/>
        <end position="140"/>
    </location>
    <ligand>
        <name>ATP</name>
        <dbReference type="ChEBI" id="CHEBI:30616"/>
        <note>ligand shared between dimeric partners</note>
    </ligand>
</feature>
<keyword evidence="6 9" id="KW-0067">ATP-binding</keyword>
<keyword evidence="7 9" id="KW-0460">Magnesium</keyword>
<evidence type="ECO:0000313" key="13">
    <source>
        <dbReference type="Proteomes" id="UP000321685"/>
    </source>
</evidence>
<comment type="cofactor">
    <cofactor evidence="9">
        <name>Mg(2+)</name>
        <dbReference type="ChEBI" id="CHEBI:18420"/>
    </cofactor>
    <text evidence="9">Binds 1 Mg(2+) ion per monomer.</text>
</comment>
<accession>A0A511DCG1</accession>
<dbReference type="AlphaFoldDB" id="A0A511DCG1"/>
<keyword evidence="13" id="KW-1185">Reference proteome</keyword>
<organism evidence="12 13">
    <name type="scientific">Pseudonocardia sulfidoxydans NBRC 16205</name>
    <dbReference type="NCBI Taxonomy" id="1223511"/>
    <lineage>
        <taxon>Bacteria</taxon>
        <taxon>Bacillati</taxon>
        <taxon>Actinomycetota</taxon>
        <taxon>Actinomycetes</taxon>
        <taxon>Pseudonocardiales</taxon>
        <taxon>Pseudonocardiaceae</taxon>
        <taxon>Pseudonocardia</taxon>
    </lineage>
</organism>
<dbReference type="InterPro" id="IPR016188">
    <property type="entry name" value="PurM-like_N"/>
</dbReference>
<comment type="caution">
    <text evidence="12">The sequence shown here is derived from an EMBL/GenBank/DDBJ whole genome shotgun (WGS) entry which is preliminary data.</text>
</comment>
<dbReference type="Pfam" id="PF00586">
    <property type="entry name" value="AIRS"/>
    <property type="match status" value="1"/>
</dbReference>
<evidence type="ECO:0000259" key="11">
    <source>
        <dbReference type="Pfam" id="PF02769"/>
    </source>
</evidence>
<dbReference type="SUPFAM" id="SSF55326">
    <property type="entry name" value="PurM N-terminal domain-like"/>
    <property type="match status" value="1"/>
</dbReference>
<evidence type="ECO:0000313" key="12">
    <source>
        <dbReference type="EMBL" id="GEL22495.1"/>
    </source>
</evidence>
<feature type="binding site" description="in other chain" evidence="9">
    <location>
        <begin position="47"/>
        <end position="49"/>
    </location>
    <ligand>
        <name>ATP</name>
        <dbReference type="ChEBI" id="CHEBI:30616"/>
        <note>ligand shared between dimeric partners</note>
    </ligand>
</feature>
<evidence type="ECO:0000256" key="6">
    <source>
        <dbReference type="ARBA" id="ARBA00022840"/>
    </source>
</evidence>
<dbReference type="NCBIfam" id="TIGR00476">
    <property type="entry name" value="selD"/>
    <property type="match status" value="1"/>
</dbReference>
<dbReference type="Proteomes" id="UP000321685">
    <property type="component" value="Unassembled WGS sequence"/>
</dbReference>
<dbReference type="Gene3D" id="3.30.1330.10">
    <property type="entry name" value="PurM-like, N-terminal domain"/>
    <property type="match status" value="1"/>
</dbReference>
<reference evidence="12 13" key="1">
    <citation type="submission" date="2019-07" db="EMBL/GenBank/DDBJ databases">
        <title>Whole genome shotgun sequence of Pseudonocardia sulfidoxydans NBRC 16205.</title>
        <authorList>
            <person name="Hosoyama A."/>
            <person name="Uohara A."/>
            <person name="Ohji S."/>
            <person name="Ichikawa N."/>
        </authorList>
    </citation>
    <scope>NUCLEOTIDE SEQUENCE [LARGE SCALE GENOMIC DNA]</scope>
    <source>
        <strain evidence="12 13">NBRC 16205</strain>
    </source>
</reference>
<evidence type="ECO:0000256" key="2">
    <source>
        <dbReference type="ARBA" id="ARBA00022679"/>
    </source>
</evidence>
<keyword evidence="2 9" id="KW-0808">Transferase</keyword>
<dbReference type="HAMAP" id="MF_00625">
    <property type="entry name" value="SelD"/>
    <property type="match status" value="1"/>
</dbReference>
<dbReference type="GO" id="GO:0016260">
    <property type="term" value="P:selenocysteine biosynthetic process"/>
    <property type="evidence" value="ECO:0007669"/>
    <property type="project" value="InterPro"/>
</dbReference>
<dbReference type="InterPro" id="IPR023061">
    <property type="entry name" value="SelD_I"/>
</dbReference>
<feature type="binding site" evidence="9">
    <location>
        <position position="50"/>
    </location>
    <ligand>
        <name>Mg(2+)</name>
        <dbReference type="ChEBI" id="CHEBI:18420"/>
    </ligand>
</feature>
<dbReference type="PANTHER" id="PTHR10256">
    <property type="entry name" value="SELENIDE, WATER DIKINASE"/>
    <property type="match status" value="1"/>
</dbReference>
<dbReference type="FunFam" id="3.30.1330.10:FF:000003">
    <property type="entry name" value="Selenide, water dikinase"/>
    <property type="match status" value="1"/>
</dbReference>
<dbReference type="GO" id="GO:0000287">
    <property type="term" value="F:magnesium ion binding"/>
    <property type="evidence" value="ECO:0007669"/>
    <property type="project" value="UniProtKB-UniRule"/>
</dbReference>
<evidence type="ECO:0000256" key="3">
    <source>
        <dbReference type="ARBA" id="ARBA00022723"/>
    </source>
</evidence>
<dbReference type="InterPro" id="IPR004536">
    <property type="entry name" value="SPS/SelD"/>
</dbReference>
<feature type="site" description="Important for catalytic activity" evidence="9">
    <location>
        <position position="20"/>
    </location>
</feature>
<dbReference type="Pfam" id="PF02769">
    <property type="entry name" value="AIRS_C"/>
    <property type="match status" value="1"/>
</dbReference>
<dbReference type="InterPro" id="IPR010918">
    <property type="entry name" value="PurM-like_C_dom"/>
</dbReference>
<feature type="binding site" evidence="9">
    <location>
        <position position="226"/>
    </location>
    <ligand>
        <name>Mg(2+)</name>
        <dbReference type="ChEBI" id="CHEBI:18420"/>
    </ligand>
</feature>
<comment type="subunit">
    <text evidence="9">Homodimer.</text>
</comment>
<evidence type="ECO:0000256" key="1">
    <source>
        <dbReference type="ARBA" id="ARBA00008026"/>
    </source>
</evidence>
<feature type="binding site" description="in other chain" evidence="9">
    <location>
        <position position="90"/>
    </location>
    <ligand>
        <name>ATP</name>
        <dbReference type="ChEBI" id="CHEBI:30616"/>
        <note>ligand shared between dimeric partners</note>
    </ligand>
</feature>
<feature type="active site" evidence="9">
    <location>
        <position position="17"/>
    </location>
</feature>
<dbReference type="OrthoDB" id="9767928at2"/>
<feature type="domain" description="PurM-like N-terminal" evidence="10">
    <location>
        <begin position="48"/>
        <end position="156"/>
    </location>
</feature>
<name>A0A511DCG1_9PSEU</name>
<dbReference type="CDD" id="cd02195">
    <property type="entry name" value="SelD"/>
    <property type="match status" value="1"/>
</dbReference>
<keyword evidence="8 9" id="KW-0711">Selenium</keyword>
<dbReference type="GO" id="GO:0005524">
    <property type="term" value="F:ATP binding"/>
    <property type="evidence" value="ECO:0007669"/>
    <property type="project" value="UniProtKB-UniRule"/>
</dbReference>
<keyword evidence="4 9" id="KW-0547">Nucleotide-binding</keyword>